<evidence type="ECO:0000313" key="2">
    <source>
        <dbReference type="Proteomes" id="UP000490939"/>
    </source>
</evidence>
<evidence type="ECO:0000313" key="1">
    <source>
        <dbReference type="EMBL" id="KAE9975169.1"/>
    </source>
</evidence>
<reference evidence="1 2" key="1">
    <citation type="submission" date="2019-07" db="EMBL/GenBank/DDBJ databases">
        <title>Venturia inaequalis Genome Resource.</title>
        <authorList>
            <person name="Lichtner F.J."/>
        </authorList>
    </citation>
    <scope>NUCLEOTIDE SEQUENCE [LARGE SCALE GENOMIC DNA]</scope>
    <source>
        <strain evidence="1 2">DMI_063113</strain>
    </source>
</reference>
<dbReference type="AlphaFoldDB" id="A0A8H3UUU8"/>
<dbReference type="EMBL" id="WNWR01000536">
    <property type="protein sequence ID" value="KAE9975169.1"/>
    <property type="molecule type" value="Genomic_DNA"/>
</dbReference>
<comment type="caution">
    <text evidence="1">The sequence shown here is derived from an EMBL/GenBank/DDBJ whole genome shotgun (WGS) entry which is preliminary data.</text>
</comment>
<protein>
    <submittedName>
        <fullName evidence="1">Uncharacterized protein</fullName>
    </submittedName>
</protein>
<accession>A0A8H3UUU8</accession>
<keyword evidence="2" id="KW-1185">Reference proteome</keyword>
<proteinExistence type="predicted"/>
<sequence length="467" mass="52886">MKPFVREVVPDPETDWPLPSSLLDTNVPALVTGAFDDEFVNDSNYNHAPTSFPVAAEEDEEFVNELAAAVAAAYPDEDAVPIVNDTVPANNILVDSAIPQEKETVSSVDLLSLSGLSLLHDAADEEIRENDTGSDGKDHFSRLPDELVKKIFGFYMVDMPMPQREYPTIYRISGVFDDAADALKAIRGMQKNDGKSHLAIDILQKWIPAYVEESRKYMLHEFRMNQTAATSKELLNKIHEPYVSPYIARQIAIQIHFDGAQTTVQEYVGANGQVVPSRNVIDIRETDLDPLKEFLEKFNDVERATVQWHPQKFFNFNLELKVVMQIQILSKGRELVSQLYRGNPTLHYCSIFNTTNVVSMVLARNGSKALSANANSLEPTPMLVCTSISAPLDEDYMTYWIRSNLMKRPKMREFRINGREQTVTHIGRVISWKNEKAKAKHYEHLEHYWQAKRKREALAAKAAENGN</sequence>
<name>A0A8H3UUU8_VENIN</name>
<gene>
    <name evidence="1" type="ORF">EG327_008536</name>
</gene>
<organism evidence="1 2">
    <name type="scientific">Venturia inaequalis</name>
    <name type="common">Apple scab fungus</name>
    <dbReference type="NCBI Taxonomy" id="5025"/>
    <lineage>
        <taxon>Eukaryota</taxon>
        <taxon>Fungi</taxon>
        <taxon>Dikarya</taxon>
        <taxon>Ascomycota</taxon>
        <taxon>Pezizomycotina</taxon>
        <taxon>Dothideomycetes</taxon>
        <taxon>Pleosporomycetidae</taxon>
        <taxon>Venturiales</taxon>
        <taxon>Venturiaceae</taxon>
        <taxon>Venturia</taxon>
    </lineage>
</organism>
<dbReference type="Proteomes" id="UP000490939">
    <property type="component" value="Unassembled WGS sequence"/>
</dbReference>